<sequence length="130" mass="14008">MDVGFVGGKVAFSANEHSSGCLNYLEVKSEAGELMWRFEGPLQLSDCRSDFPLIYGATPRSATASIPAKKLLPNIRYYIAASDGDSYYGSFRVRRVLSIDSDPKKGRDGPYFNGALNGLDGMTEPAGNGS</sequence>
<organism evidence="1 2">
    <name type="scientific">Novosphingobium soli</name>
    <dbReference type="NCBI Taxonomy" id="574956"/>
    <lineage>
        <taxon>Bacteria</taxon>
        <taxon>Pseudomonadati</taxon>
        <taxon>Pseudomonadota</taxon>
        <taxon>Alphaproteobacteria</taxon>
        <taxon>Sphingomonadales</taxon>
        <taxon>Sphingomonadaceae</taxon>
        <taxon>Novosphingobium</taxon>
    </lineage>
</organism>
<dbReference type="RefSeq" id="WP_379489065.1">
    <property type="nucleotide sequence ID" value="NZ_JBHLWK010000027.1"/>
</dbReference>
<reference evidence="1 2" key="1">
    <citation type="submission" date="2024-09" db="EMBL/GenBank/DDBJ databases">
        <authorList>
            <person name="Sun Q."/>
            <person name="Mori K."/>
        </authorList>
    </citation>
    <scope>NUCLEOTIDE SEQUENCE [LARGE SCALE GENOMIC DNA]</scope>
    <source>
        <strain evidence="1 2">CCM 7706</strain>
    </source>
</reference>
<keyword evidence="2" id="KW-1185">Reference proteome</keyword>
<accession>A0ABV6D1C2</accession>
<evidence type="ECO:0000313" key="1">
    <source>
        <dbReference type="EMBL" id="MFC0206445.1"/>
    </source>
</evidence>
<dbReference type="Proteomes" id="UP001589798">
    <property type="component" value="Unassembled WGS sequence"/>
</dbReference>
<gene>
    <name evidence="1" type="ORF">ACFFJC_19440</name>
</gene>
<proteinExistence type="predicted"/>
<comment type="caution">
    <text evidence="1">The sequence shown here is derived from an EMBL/GenBank/DDBJ whole genome shotgun (WGS) entry which is preliminary data.</text>
</comment>
<evidence type="ECO:0000313" key="2">
    <source>
        <dbReference type="Proteomes" id="UP001589798"/>
    </source>
</evidence>
<name>A0ABV6D1C2_9SPHN</name>
<dbReference type="EMBL" id="JBHLWK010000027">
    <property type="protein sequence ID" value="MFC0206445.1"/>
    <property type="molecule type" value="Genomic_DNA"/>
</dbReference>
<protein>
    <submittedName>
        <fullName evidence="1">Uncharacterized protein</fullName>
    </submittedName>
</protein>